<proteinExistence type="predicted"/>
<protein>
    <recommendedName>
        <fullName evidence="3">SAYSvFN domain-containing protein</fullName>
    </recommendedName>
</protein>
<dbReference type="OrthoDB" id="71310at2759"/>
<dbReference type="PANTHER" id="PTHR13527">
    <property type="entry name" value="SAYSVFN DOMAIN-CONTAINING PROTEIN 1"/>
    <property type="match status" value="1"/>
</dbReference>
<keyword evidence="2" id="KW-0472">Membrane</keyword>
<reference evidence="4 5" key="1">
    <citation type="submission" date="2017-04" db="EMBL/GenBank/DDBJ databases">
        <title>Draft genome sequence of Tuber borchii Vittad., a whitish edible truffle.</title>
        <authorList>
            <consortium name="DOE Joint Genome Institute"/>
            <person name="Murat C."/>
            <person name="Kuo A."/>
            <person name="Barry K.W."/>
            <person name="Clum A."/>
            <person name="Dockter R.B."/>
            <person name="Fauchery L."/>
            <person name="Iotti M."/>
            <person name="Kohler A."/>
            <person name="Labutti K."/>
            <person name="Lindquist E.A."/>
            <person name="Lipzen A."/>
            <person name="Ohm R.A."/>
            <person name="Wang M."/>
            <person name="Grigoriev I.V."/>
            <person name="Zambonelli A."/>
            <person name="Martin F.M."/>
        </authorList>
    </citation>
    <scope>NUCLEOTIDE SEQUENCE [LARGE SCALE GENOMIC DNA]</scope>
    <source>
        <strain evidence="4 5">Tbo3840</strain>
    </source>
</reference>
<evidence type="ECO:0000256" key="1">
    <source>
        <dbReference type="SAM" id="MobiDB-lite"/>
    </source>
</evidence>
<keyword evidence="2" id="KW-1133">Transmembrane helix</keyword>
<dbReference type="Pfam" id="PF10260">
    <property type="entry name" value="SAYSvFN"/>
    <property type="match status" value="1"/>
</dbReference>
<feature type="transmembrane region" description="Helical" evidence="2">
    <location>
        <begin position="55"/>
        <end position="80"/>
    </location>
</feature>
<dbReference type="AlphaFoldDB" id="A0A2T6ZMR3"/>
<dbReference type="Proteomes" id="UP000244722">
    <property type="component" value="Unassembled WGS sequence"/>
</dbReference>
<gene>
    <name evidence="4" type="ORF">B9Z19DRAFT_1087621</name>
</gene>
<accession>A0A2T6ZMR3</accession>
<feature type="domain" description="SAYSvFN" evidence="3">
    <location>
        <begin position="53"/>
        <end position="119"/>
    </location>
</feature>
<evidence type="ECO:0000259" key="3">
    <source>
        <dbReference type="Pfam" id="PF10260"/>
    </source>
</evidence>
<evidence type="ECO:0000256" key="2">
    <source>
        <dbReference type="SAM" id="Phobius"/>
    </source>
</evidence>
<sequence>METAKTKQKKQKKPFHIKRGDLDLAGYKKDLQDRSPAHLFNRAVTSLRTSRQFHLYLLIQALAAAIGYGQLALCIGILWMCYVNTGKRAEGEKSAYSIFNENTEAIDGATNLEYLDRELRRQIY</sequence>
<keyword evidence="2" id="KW-0812">Transmembrane</keyword>
<feature type="region of interest" description="Disordered" evidence="1">
    <location>
        <begin position="1"/>
        <end position="21"/>
    </location>
</feature>
<evidence type="ECO:0000313" key="5">
    <source>
        <dbReference type="Proteomes" id="UP000244722"/>
    </source>
</evidence>
<organism evidence="4 5">
    <name type="scientific">Tuber borchii</name>
    <name type="common">White truffle</name>
    <dbReference type="NCBI Taxonomy" id="42251"/>
    <lineage>
        <taxon>Eukaryota</taxon>
        <taxon>Fungi</taxon>
        <taxon>Dikarya</taxon>
        <taxon>Ascomycota</taxon>
        <taxon>Pezizomycotina</taxon>
        <taxon>Pezizomycetes</taxon>
        <taxon>Pezizales</taxon>
        <taxon>Tuberaceae</taxon>
        <taxon>Tuber</taxon>
    </lineage>
</organism>
<dbReference type="InterPro" id="IPR039159">
    <property type="entry name" value="SAYSD1"/>
</dbReference>
<dbReference type="EMBL" id="NESQ01000176">
    <property type="protein sequence ID" value="PUU76777.1"/>
    <property type="molecule type" value="Genomic_DNA"/>
</dbReference>
<feature type="compositionally biased region" description="Basic residues" evidence="1">
    <location>
        <begin position="1"/>
        <end position="17"/>
    </location>
</feature>
<comment type="caution">
    <text evidence="4">The sequence shown here is derived from an EMBL/GenBank/DDBJ whole genome shotgun (WGS) entry which is preliminary data.</text>
</comment>
<dbReference type="InterPro" id="IPR019387">
    <property type="entry name" value="SAYSvFN_dom"/>
</dbReference>
<name>A0A2T6ZMR3_TUBBO</name>
<keyword evidence="5" id="KW-1185">Reference proteome</keyword>
<dbReference type="PANTHER" id="PTHR13527:SF0">
    <property type="entry name" value="SAYSVFN DOMAIN-CONTAINING PROTEIN 1"/>
    <property type="match status" value="1"/>
</dbReference>
<evidence type="ECO:0000313" key="4">
    <source>
        <dbReference type="EMBL" id="PUU76777.1"/>
    </source>
</evidence>